<accession>A0A4W6CLP3</accession>
<feature type="compositionally biased region" description="Basic and acidic residues" evidence="1">
    <location>
        <begin position="529"/>
        <end position="546"/>
    </location>
</feature>
<feature type="compositionally biased region" description="Polar residues" evidence="1">
    <location>
        <begin position="785"/>
        <end position="808"/>
    </location>
</feature>
<feature type="compositionally biased region" description="Basic residues" evidence="1">
    <location>
        <begin position="50"/>
        <end position="62"/>
    </location>
</feature>
<feature type="compositionally biased region" description="Acidic residues" evidence="1">
    <location>
        <begin position="590"/>
        <end position="611"/>
    </location>
</feature>
<feature type="region of interest" description="Disordered" evidence="1">
    <location>
        <begin position="680"/>
        <end position="703"/>
    </location>
</feature>
<reference evidence="2" key="3">
    <citation type="submission" date="2025-09" db="UniProtKB">
        <authorList>
            <consortium name="Ensembl"/>
        </authorList>
    </citation>
    <scope>IDENTIFICATION</scope>
</reference>
<feature type="compositionally biased region" description="Polar residues" evidence="1">
    <location>
        <begin position="36"/>
        <end position="47"/>
    </location>
</feature>
<feature type="region of interest" description="Disordered" evidence="1">
    <location>
        <begin position="833"/>
        <end position="877"/>
    </location>
</feature>
<evidence type="ECO:0000313" key="3">
    <source>
        <dbReference type="Proteomes" id="UP000314980"/>
    </source>
</evidence>
<dbReference type="PANTHER" id="PTHR23005">
    <property type="entry name" value="RETINITIS PIGMENTOSA 1 PROTEIN"/>
    <property type="match status" value="1"/>
</dbReference>
<dbReference type="AlphaFoldDB" id="A0A4W6CLP3"/>
<dbReference type="STRING" id="8187.ENSLCAP00010013260"/>
<feature type="region of interest" description="Disordered" evidence="1">
    <location>
        <begin position="747"/>
        <end position="817"/>
    </location>
</feature>
<reference evidence="3" key="1">
    <citation type="submission" date="2015-09" db="EMBL/GenBank/DDBJ databases">
        <authorList>
            <person name="Sai Rama Sridatta P."/>
        </authorList>
    </citation>
    <scope>NUCLEOTIDE SEQUENCE [LARGE SCALE GENOMIC DNA]</scope>
</reference>
<feature type="compositionally biased region" description="Basic and acidic residues" evidence="1">
    <location>
        <begin position="686"/>
        <end position="703"/>
    </location>
</feature>
<evidence type="ECO:0000313" key="2">
    <source>
        <dbReference type="Ensembl" id="ENSLCAP00010013260.1"/>
    </source>
</evidence>
<feature type="compositionally biased region" description="Basic and acidic residues" evidence="1">
    <location>
        <begin position="375"/>
        <end position="390"/>
    </location>
</feature>
<reference evidence="2" key="2">
    <citation type="submission" date="2025-08" db="UniProtKB">
        <authorList>
            <consortium name="Ensembl"/>
        </authorList>
    </citation>
    <scope>IDENTIFICATION</scope>
</reference>
<organism evidence="2 3">
    <name type="scientific">Lates calcarifer</name>
    <name type="common">Barramundi</name>
    <name type="synonym">Holocentrus calcarifer</name>
    <dbReference type="NCBI Taxonomy" id="8187"/>
    <lineage>
        <taxon>Eukaryota</taxon>
        <taxon>Metazoa</taxon>
        <taxon>Chordata</taxon>
        <taxon>Craniata</taxon>
        <taxon>Vertebrata</taxon>
        <taxon>Euteleostomi</taxon>
        <taxon>Actinopterygii</taxon>
        <taxon>Neopterygii</taxon>
        <taxon>Teleostei</taxon>
        <taxon>Neoteleostei</taxon>
        <taxon>Acanthomorphata</taxon>
        <taxon>Carangaria</taxon>
        <taxon>Carangaria incertae sedis</taxon>
        <taxon>Centropomidae</taxon>
        <taxon>Lates</taxon>
    </lineage>
</organism>
<feature type="compositionally biased region" description="Polar residues" evidence="1">
    <location>
        <begin position="1051"/>
        <end position="1066"/>
    </location>
</feature>
<dbReference type="Proteomes" id="UP000314980">
    <property type="component" value="Unassembled WGS sequence"/>
</dbReference>
<feature type="compositionally biased region" description="Acidic residues" evidence="1">
    <location>
        <begin position="560"/>
        <end position="573"/>
    </location>
</feature>
<dbReference type="GeneTree" id="ENSGT00940000178871"/>
<feature type="compositionally biased region" description="Polar residues" evidence="1">
    <location>
        <begin position="839"/>
        <end position="867"/>
    </location>
</feature>
<feature type="region of interest" description="Disordered" evidence="1">
    <location>
        <begin position="1"/>
        <end position="71"/>
    </location>
</feature>
<feature type="region of interest" description="Disordered" evidence="1">
    <location>
        <begin position="587"/>
        <end position="611"/>
    </location>
</feature>
<dbReference type="InParanoid" id="A0A4W6CLP3"/>
<dbReference type="GO" id="GO:0005930">
    <property type="term" value="C:axoneme"/>
    <property type="evidence" value="ECO:0007669"/>
    <property type="project" value="TreeGrafter"/>
</dbReference>
<feature type="region of interest" description="Disordered" evidence="1">
    <location>
        <begin position="627"/>
        <end position="666"/>
    </location>
</feature>
<feature type="compositionally biased region" description="Basic and acidic residues" evidence="1">
    <location>
        <begin position="507"/>
        <end position="521"/>
    </location>
</feature>
<feature type="region of interest" description="Disordered" evidence="1">
    <location>
        <begin position="375"/>
        <end position="573"/>
    </location>
</feature>
<dbReference type="GO" id="GO:0035082">
    <property type="term" value="P:axoneme assembly"/>
    <property type="evidence" value="ECO:0007669"/>
    <property type="project" value="TreeGrafter"/>
</dbReference>
<feature type="compositionally biased region" description="Basic and acidic residues" evidence="1">
    <location>
        <begin position="470"/>
        <end position="479"/>
    </location>
</feature>
<evidence type="ECO:0000256" key="1">
    <source>
        <dbReference type="SAM" id="MobiDB-lite"/>
    </source>
</evidence>
<proteinExistence type="predicted"/>
<sequence>MLHKPKQQKRPSPYSQSLDMVSPPVGRKSSRKMLSRNLSSDNASEPANKTPRKTSSLRKHHQTSQSIKSTAEVDKTLTCETLVLEAGQIDEDKEKSMTETQPVPQPLNIPNQPNMKPVLEKICYSIKSIRQITQNKRPSCLEKSNSLPDFSFHVASTFGSSSKALLAFLSVMTLKEGLTNFTMDELNANNVSCAEALKMIDCLREIASIEDSHMLKASLSNLQQSASKQLLQSWRGFQELSDKCKSRSSTPNYSEHELMTEAGLEKSLIEENVIDEIMVNFNIPEKLKEELACLSVKVKTESDNEEKMAARLIKKDNIDSKISHSPTEDDVTVRDVIQDEKANVDVSSMIKKFTNINQPKQSDMGSIPLITETVKHKSTDQETKGDEERQLYSTVMFVEEDTEEGRMEENQSEESMSIPENELISDCESGSGEEGQNITSTNKDVEERESSKQSVSHSEAVEQQPEVECEEIKQGRSAEEDFSNCDSHSEEEVDKQQSSNYYVELNMGRKESVPSPDSEKQSEEEEEPPEVKCKELSNKSEKEPKIQKLCVTDENAGNSDVDEPASSEEEQLEVECKNLKVIIEESLSGNEEEKESIEEEEHLDDLPDHEEEMTKCKKLKALIEEAEGDKVNSDNEDPCLIKSDSLTKPYGLNADEDSGNDHSSCEEQIEVKIEQISSSIEEDLSYSEKESSSEEEHAKMDRYMRESCKTKQLVVTKAVEEVKHQAEEIISKSVAERISLLEKKVAEAQKRKNVPESPAVRRFSQKNVHLESDVEDSPSDSPTSQSALCTRSAPQSSLSFSYDSSGVITTEPEGNRVRSIREMFLAKSAIDIQPGPRRFSNSSELSELRAQTSASGGYQTQTSSELSSGEDDSARKSITKGFVRRTIERLYGKKEVTADEEGSERPPSASKQKKKEHSSIFSPFHIVRSKAMSELSYFNSTNAMDTLSEATRCIAFNAQVGPGDSVPIDNGLWLIRENTVIRKSVSDPVSINKALTNPPVGEGMCEDTEQNTPYSLFSTKSEQEDNTKSFSRKCTYFSLPHASDSDACQDDLSTASKGSVNGGDSITDTKDNPEDAKTWAERNGTLPAGGVTDFKMKDNKVHPMVEVPPGGEVVVVQPGKGQGVMNRRLPEPDMLDFLYNFCGEHCPIL</sequence>
<feature type="compositionally biased region" description="Polar residues" evidence="1">
    <location>
        <begin position="98"/>
        <end position="114"/>
    </location>
</feature>
<dbReference type="GO" id="GO:0042461">
    <property type="term" value="P:photoreceptor cell development"/>
    <property type="evidence" value="ECO:0007669"/>
    <property type="project" value="TreeGrafter"/>
</dbReference>
<feature type="region of interest" description="Disordered" evidence="1">
    <location>
        <begin position="1050"/>
        <end position="1075"/>
    </location>
</feature>
<name>A0A4W6CLP3_LATCA</name>
<feature type="region of interest" description="Disordered" evidence="1">
    <location>
        <begin position="89"/>
        <end position="114"/>
    </location>
</feature>
<dbReference type="PANTHER" id="PTHR23005:SF4">
    <property type="entry name" value="OXYGEN-REGULATED PROTEIN 1"/>
    <property type="match status" value="1"/>
</dbReference>
<dbReference type="GO" id="GO:0060041">
    <property type="term" value="P:retina development in camera-type eye"/>
    <property type="evidence" value="ECO:0007669"/>
    <property type="project" value="TreeGrafter"/>
</dbReference>
<dbReference type="Ensembl" id="ENSLCAT00010013538.1">
    <property type="protein sequence ID" value="ENSLCAP00010013260.1"/>
    <property type="gene ID" value="ENSLCAG00010006279.1"/>
</dbReference>
<feature type="region of interest" description="Disordered" evidence="1">
    <location>
        <begin position="894"/>
        <end position="917"/>
    </location>
</feature>
<protein>
    <submittedName>
        <fullName evidence="2">Uncharacterized protein</fullName>
    </submittedName>
</protein>
<keyword evidence="3" id="KW-1185">Reference proteome</keyword>